<name>A0A655Z262_VIBCL</name>
<gene>
    <name evidence="1" type="ORF">ERS013200_01710</name>
</gene>
<dbReference type="EMBL" id="CWQY01000009">
    <property type="protein sequence ID" value="CSC57253.1"/>
    <property type="molecule type" value="Genomic_DNA"/>
</dbReference>
<dbReference type="AlphaFoldDB" id="A0A655Z262"/>
<proteinExistence type="predicted"/>
<sequence>MLIWCYANSLAMPKAALLFDPIPPSWKKGAKHVMESGLLYAPYCLKMSQNMPPLSRKYPRKISISAFSLMSVSLTMKL</sequence>
<accession>A0A655Z262</accession>
<organism evidence="1 2">
    <name type="scientific">Vibrio cholerae</name>
    <dbReference type="NCBI Taxonomy" id="666"/>
    <lineage>
        <taxon>Bacteria</taxon>
        <taxon>Pseudomonadati</taxon>
        <taxon>Pseudomonadota</taxon>
        <taxon>Gammaproteobacteria</taxon>
        <taxon>Vibrionales</taxon>
        <taxon>Vibrionaceae</taxon>
        <taxon>Vibrio</taxon>
    </lineage>
</organism>
<dbReference type="Proteomes" id="UP000041770">
    <property type="component" value="Unassembled WGS sequence"/>
</dbReference>
<protein>
    <submittedName>
        <fullName evidence="1">Uncharacterized protein</fullName>
    </submittedName>
</protein>
<reference evidence="1 2" key="1">
    <citation type="submission" date="2015-07" db="EMBL/GenBank/DDBJ databases">
        <authorList>
            <consortium name="Pathogen Informatics"/>
        </authorList>
    </citation>
    <scope>NUCLEOTIDE SEQUENCE [LARGE SCALE GENOMIC DNA]</scope>
    <source>
        <strain evidence="1 2">A316</strain>
    </source>
</reference>
<evidence type="ECO:0000313" key="2">
    <source>
        <dbReference type="Proteomes" id="UP000041770"/>
    </source>
</evidence>
<evidence type="ECO:0000313" key="1">
    <source>
        <dbReference type="EMBL" id="CSC57253.1"/>
    </source>
</evidence>